<dbReference type="Pfam" id="PF21672">
    <property type="entry name" value="COMM_HN"/>
    <property type="match status" value="1"/>
</dbReference>
<sequence length="194" mass="22862">MECSWIKSSPSLKRGIDIINPLEDIKFEQFLKRIVVKLKIQDLEIFSEDEKKKLEKIFKINEDQLVLAIKTIIYIFKRILKYIFKPVNLTNDLKMLGFNSEKTASIIKVWSIETSSTLNDLTSTTENKCQDNPDFNWKLNTELSSEYQRKCKIPKAYIKMSDKHNETEVELTHKEIHSLFLQIESIQNELDNLM</sequence>
<dbReference type="Proteomes" id="UP000007151">
    <property type="component" value="Unassembled WGS sequence"/>
</dbReference>
<evidence type="ECO:0000313" key="1">
    <source>
        <dbReference type="EMBL" id="OWR44566.1"/>
    </source>
</evidence>
<protein>
    <submittedName>
        <fullName evidence="1">PTD002</fullName>
    </submittedName>
</protein>
<reference evidence="1 2" key="1">
    <citation type="journal article" date="2011" name="Cell">
        <title>The monarch butterfly genome yields insights into long-distance migration.</title>
        <authorList>
            <person name="Zhan S."/>
            <person name="Merlin C."/>
            <person name="Boore J.L."/>
            <person name="Reppert S.M."/>
        </authorList>
    </citation>
    <scope>NUCLEOTIDE SEQUENCE [LARGE SCALE GENOMIC DNA]</scope>
    <source>
        <strain evidence="1">F-2</strain>
    </source>
</reference>
<dbReference type="EMBL" id="AGBW02012716">
    <property type="protein sequence ID" value="OWR44566.1"/>
    <property type="molecule type" value="Genomic_DNA"/>
</dbReference>
<dbReference type="PANTHER" id="PTHR12333">
    <property type="entry name" value="COMM DOMAIN CONTAINING PROTEIN 10"/>
    <property type="match status" value="1"/>
</dbReference>
<dbReference type="InterPro" id="IPR037361">
    <property type="entry name" value="COMMD10"/>
</dbReference>
<comment type="caution">
    <text evidence="1">The sequence shown here is derived from an EMBL/GenBank/DDBJ whole genome shotgun (WGS) entry which is preliminary data.</text>
</comment>
<dbReference type="eggNOG" id="ENOG502S8YF">
    <property type="taxonomic scope" value="Eukaryota"/>
</dbReference>
<dbReference type="OrthoDB" id="77522at2759"/>
<dbReference type="PROSITE" id="PS51269">
    <property type="entry name" value="COMM"/>
    <property type="match status" value="1"/>
</dbReference>
<accession>A0A212EST9</accession>
<organism evidence="1 2">
    <name type="scientific">Danaus plexippus plexippus</name>
    <dbReference type="NCBI Taxonomy" id="278856"/>
    <lineage>
        <taxon>Eukaryota</taxon>
        <taxon>Metazoa</taxon>
        <taxon>Ecdysozoa</taxon>
        <taxon>Arthropoda</taxon>
        <taxon>Hexapoda</taxon>
        <taxon>Insecta</taxon>
        <taxon>Pterygota</taxon>
        <taxon>Neoptera</taxon>
        <taxon>Endopterygota</taxon>
        <taxon>Lepidoptera</taxon>
        <taxon>Glossata</taxon>
        <taxon>Ditrysia</taxon>
        <taxon>Papilionoidea</taxon>
        <taxon>Nymphalidae</taxon>
        <taxon>Danainae</taxon>
        <taxon>Danaini</taxon>
        <taxon>Danaina</taxon>
        <taxon>Danaus</taxon>
        <taxon>Danaus</taxon>
    </lineage>
</organism>
<dbReference type="PANTHER" id="PTHR12333:SF0">
    <property type="entry name" value="COMM DOMAIN-CONTAINING PROTEIN 10"/>
    <property type="match status" value="1"/>
</dbReference>
<dbReference type="AlphaFoldDB" id="A0A212EST9"/>
<proteinExistence type="predicted"/>
<dbReference type="Pfam" id="PF07258">
    <property type="entry name" value="COMM_domain"/>
    <property type="match status" value="1"/>
</dbReference>
<name>A0A212EST9_DANPL</name>
<evidence type="ECO:0000313" key="2">
    <source>
        <dbReference type="Proteomes" id="UP000007151"/>
    </source>
</evidence>
<keyword evidence="2" id="KW-1185">Reference proteome</keyword>
<gene>
    <name evidence="1" type="ORF">KGM_204816</name>
</gene>
<dbReference type="FunCoup" id="A0A212EST9">
    <property type="interactions" value="471"/>
</dbReference>
<dbReference type="KEGG" id="dpl:KGM_204816"/>
<dbReference type="STRING" id="278856.A0A212EST9"/>
<dbReference type="InterPro" id="IPR017920">
    <property type="entry name" value="COMM"/>
</dbReference>